<organism evidence="1">
    <name type="scientific">Rhizophora mucronata</name>
    <name type="common">Asiatic mangrove</name>
    <dbReference type="NCBI Taxonomy" id="61149"/>
    <lineage>
        <taxon>Eukaryota</taxon>
        <taxon>Viridiplantae</taxon>
        <taxon>Streptophyta</taxon>
        <taxon>Embryophyta</taxon>
        <taxon>Tracheophyta</taxon>
        <taxon>Spermatophyta</taxon>
        <taxon>Magnoliopsida</taxon>
        <taxon>eudicotyledons</taxon>
        <taxon>Gunneridae</taxon>
        <taxon>Pentapetalae</taxon>
        <taxon>rosids</taxon>
        <taxon>fabids</taxon>
        <taxon>Malpighiales</taxon>
        <taxon>Rhizophoraceae</taxon>
        <taxon>Rhizophora</taxon>
    </lineage>
</organism>
<reference evidence="1" key="1">
    <citation type="submission" date="2018-02" db="EMBL/GenBank/DDBJ databases">
        <title>Rhizophora mucronata_Transcriptome.</title>
        <authorList>
            <person name="Meera S.P."/>
            <person name="Sreeshan A."/>
            <person name="Augustine A."/>
        </authorList>
    </citation>
    <scope>NUCLEOTIDE SEQUENCE</scope>
    <source>
        <tissue evidence="1">Leaf</tissue>
    </source>
</reference>
<dbReference type="EMBL" id="GGEC01064313">
    <property type="protein sequence ID" value="MBX44797.1"/>
    <property type="molecule type" value="Transcribed_RNA"/>
</dbReference>
<dbReference type="AlphaFoldDB" id="A0A2P2NQM0"/>
<protein>
    <submittedName>
        <fullName evidence="1">Uncharacterized protein</fullName>
    </submittedName>
</protein>
<name>A0A2P2NQM0_RHIMU</name>
<evidence type="ECO:0000313" key="1">
    <source>
        <dbReference type="EMBL" id="MBX44797.1"/>
    </source>
</evidence>
<sequence length="38" mass="4477">MLKTRETKSDMEGKLTNQTMGMVDEYDERVLLAHTIKY</sequence>
<accession>A0A2P2NQM0</accession>
<proteinExistence type="predicted"/>